<feature type="non-terminal residue" evidence="2">
    <location>
        <position position="87"/>
    </location>
</feature>
<comment type="caution">
    <text evidence="2">The sequence shown here is derived from an EMBL/GenBank/DDBJ whole genome shotgun (WGS) entry which is preliminary data.</text>
</comment>
<evidence type="ECO:0000313" key="3">
    <source>
        <dbReference type="Proteomes" id="UP000324800"/>
    </source>
</evidence>
<protein>
    <submittedName>
        <fullName evidence="2">Uncharacterized protein</fullName>
    </submittedName>
</protein>
<evidence type="ECO:0000313" key="2">
    <source>
        <dbReference type="EMBL" id="KAA6373095.1"/>
    </source>
</evidence>
<name>A0A5J4UTP5_9EUKA</name>
<reference evidence="2 3" key="1">
    <citation type="submission" date="2019-03" db="EMBL/GenBank/DDBJ databases">
        <title>Single cell metagenomics reveals metabolic interactions within the superorganism composed of flagellate Streblomastix strix and complex community of Bacteroidetes bacteria on its surface.</title>
        <authorList>
            <person name="Treitli S.C."/>
            <person name="Kolisko M."/>
            <person name="Husnik F."/>
            <person name="Keeling P."/>
            <person name="Hampl V."/>
        </authorList>
    </citation>
    <scope>NUCLEOTIDE SEQUENCE [LARGE SCALE GENOMIC DNA]</scope>
    <source>
        <strain evidence="2">ST1C</strain>
    </source>
</reference>
<evidence type="ECO:0000256" key="1">
    <source>
        <dbReference type="SAM" id="MobiDB-lite"/>
    </source>
</evidence>
<gene>
    <name evidence="2" type="ORF">EZS28_031377</name>
</gene>
<feature type="compositionally biased region" description="Polar residues" evidence="1">
    <location>
        <begin position="67"/>
        <end position="87"/>
    </location>
</feature>
<feature type="region of interest" description="Disordered" evidence="1">
    <location>
        <begin position="59"/>
        <end position="87"/>
    </location>
</feature>
<accession>A0A5J4UTP5</accession>
<organism evidence="2 3">
    <name type="scientific">Streblomastix strix</name>
    <dbReference type="NCBI Taxonomy" id="222440"/>
    <lineage>
        <taxon>Eukaryota</taxon>
        <taxon>Metamonada</taxon>
        <taxon>Preaxostyla</taxon>
        <taxon>Oxymonadida</taxon>
        <taxon>Streblomastigidae</taxon>
        <taxon>Streblomastix</taxon>
    </lineage>
</organism>
<dbReference type="Proteomes" id="UP000324800">
    <property type="component" value="Unassembled WGS sequence"/>
</dbReference>
<proteinExistence type="predicted"/>
<sequence>MTWNEQPFQDQQGLMDIERSVPQSIDDIRDISKIDRLIHPQSATDWLKEKKLDKKGWTVSSEDLDNDASTPNDAVVRNSQGKLYSIA</sequence>
<dbReference type="EMBL" id="SNRW01013029">
    <property type="protein sequence ID" value="KAA6373095.1"/>
    <property type="molecule type" value="Genomic_DNA"/>
</dbReference>
<dbReference type="AlphaFoldDB" id="A0A5J4UTP5"/>